<sequence length="262" mass="30284">MWNRSYAACMVVFLCAFSTFSFRADAKDWKAELDEGYAAHSSKPLTEFLEAWHAESKPVSAEMLAKKPAFEQDVYAIFQVLYQPDQQLYKDTAYAVVQDKIAVTIVDSDLQRVFDQGIYSDLDWLFDLPSISKMKVEDFRPAVAGTGKKILYYKYKYIYTLARFICQDDEQGYEHLLHEDNTSQQRIDRLEYLSPQLDVIRGHWGSGWHFETHPYVEAVFFSSDKKRAAVSYRVGYEFGEALLFKSAEGKWTVKEQGLTGVE</sequence>
<accession>A0A9X2FBS8</accession>
<organism evidence="2 3">
    <name type="scientific">Aeoliella straminimaris</name>
    <dbReference type="NCBI Taxonomy" id="2954799"/>
    <lineage>
        <taxon>Bacteria</taxon>
        <taxon>Pseudomonadati</taxon>
        <taxon>Planctomycetota</taxon>
        <taxon>Planctomycetia</taxon>
        <taxon>Pirellulales</taxon>
        <taxon>Lacipirellulaceae</taxon>
        <taxon>Aeoliella</taxon>
    </lineage>
</organism>
<dbReference type="EMBL" id="JAMXLR010000065">
    <property type="protein sequence ID" value="MCO6046112.1"/>
    <property type="molecule type" value="Genomic_DNA"/>
</dbReference>
<comment type="caution">
    <text evidence="2">The sequence shown here is derived from an EMBL/GenBank/DDBJ whole genome shotgun (WGS) entry which is preliminary data.</text>
</comment>
<keyword evidence="3" id="KW-1185">Reference proteome</keyword>
<dbReference type="Proteomes" id="UP001155241">
    <property type="component" value="Unassembled WGS sequence"/>
</dbReference>
<evidence type="ECO:0000313" key="2">
    <source>
        <dbReference type="EMBL" id="MCO6046112.1"/>
    </source>
</evidence>
<evidence type="ECO:0000256" key="1">
    <source>
        <dbReference type="SAM" id="SignalP"/>
    </source>
</evidence>
<feature type="signal peptide" evidence="1">
    <location>
        <begin position="1"/>
        <end position="23"/>
    </location>
</feature>
<proteinExistence type="predicted"/>
<dbReference type="RefSeq" id="WP_252854222.1">
    <property type="nucleotide sequence ID" value="NZ_JAMXLR010000065.1"/>
</dbReference>
<dbReference type="AlphaFoldDB" id="A0A9X2FBS8"/>
<evidence type="ECO:0000313" key="3">
    <source>
        <dbReference type="Proteomes" id="UP001155241"/>
    </source>
</evidence>
<reference evidence="2" key="1">
    <citation type="submission" date="2022-06" db="EMBL/GenBank/DDBJ databases">
        <title>Aeoliella straminimaris, a novel planctomycete from sediments.</title>
        <authorList>
            <person name="Vitorino I.R."/>
            <person name="Lage O.M."/>
        </authorList>
    </citation>
    <scope>NUCLEOTIDE SEQUENCE</scope>
    <source>
        <strain evidence="2">ICT_H6.2</strain>
    </source>
</reference>
<feature type="chain" id="PRO_5040828396" evidence="1">
    <location>
        <begin position="24"/>
        <end position="262"/>
    </location>
</feature>
<protein>
    <submittedName>
        <fullName evidence="2">Uncharacterized protein</fullName>
    </submittedName>
</protein>
<name>A0A9X2FBS8_9BACT</name>
<gene>
    <name evidence="2" type="ORF">NG895_19605</name>
</gene>
<keyword evidence="1" id="KW-0732">Signal</keyword>